<comment type="subcellular location">
    <subcellularLocation>
        <location evidence="1">Membrane</location>
        <topology evidence="1">Multi-pass membrane protein</topology>
    </subcellularLocation>
</comment>
<name>A0A5B7T4Q8_9LACO</name>
<sequence length="315" mass="36100">MGKEVGILNRLIFHFQKNTNDLVIFAYLVNVILISLLFNNPIIITGVLISLLIVSFYTQQDKFKTYCKFSGMIFLVTLLFNLILNQRGNNLLLTIPFVKITTESLSNGIILGISFVNLLWAFYLYDALVRIKVVFELLAKFFKSVAIVFVLTIKFIPQIIAIYQETKALNNFRVYEKSRKFTQQIKATMALIEVVLNKAMASFMNVADALTLKGYEQRQHKIGRTEFKNSDRMILSVILISIIINLVLVILKIGRINFGSAKLTVQTDIKIWIITILDSLLVLLPLIMGGRAYLWWKYYVSRTTASNTTTVKDFR</sequence>
<accession>A0A5B7T4Q8</accession>
<dbReference type="STRING" id="1423818.FC88_GL000681"/>
<keyword evidence="4 5" id="KW-0472">Membrane</keyword>
<evidence type="ECO:0000256" key="5">
    <source>
        <dbReference type="SAM" id="Phobius"/>
    </source>
</evidence>
<dbReference type="EMBL" id="CP040736">
    <property type="protein sequence ID" value="QCX25141.1"/>
    <property type="molecule type" value="Genomic_DNA"/>
</dbReference>
<dbReference type="InterPro" id="IPR003339">
    <property type="entry name" value="ABC/ECF_trnsptr_transmembrane"/>
</dbReference>
<reference evidence="6 7" key="1">
    <citation type="submission" date="2019-05" db="EMBL/GenBank/DDBJ databases">
        <title>Genome Sequence of Lactobacillus futsaii Y97, a Potential Probiotic Strain Isolated from the Futsai of Taiwan.</title>
        <authorList>
            <person name="Du X."/>
        </authorList>
    </citation>
    <scope>NUCLEOTIDE SEQUENCE [LARGE SCALE GENOMIC DNA]</scope>
    <source>
        <strain evidence="6 7">Y97</strain>
    </source>
</reference>
<feature type="transmembrane region" description="Helical" evidence="5">
    <location>
        <begin position="24"/>
        <end position="54"/>
    </location>
</feature>
<proteinExistence type="predicted"/>
<evidence type="ECO:0000256" key="1">
    <source>
        <dbReference type="ARBA" id="ARBA00004141"/>
    </source>
</evidence>
<dbReference type="AlphaFoldDB" id="A0A5B7T4Q8"/>
<evidence type="ECO:0000313" key="7">
    <source>
        <dbReference type="Proteomes" id="UP000310673"/>
    </source>
</evidence>
<feature type="transmembrane region" description="Helical" evidence="5">
    <location>
        <begin position="271"/>
        <end position="296"/>
    </location>
</feature>
<keyword evidence="2 5" id="KW-0812">Transmembrane</keyword>
<dbReference type="GO" id="GO:0005886">
    <property type="term" value="C:plasma membrane"/>
    <property type="evidence" value="ECO:0007669"/>
    <property type="project" value="UniProtKB-ARBA"/>
</dbReference>
<feature type="transmembrane region" description="Helical" evidence="5">
    <location>
        <begin position="104"/>
        <end position="125"/>
    </location>
</feature>
<dbReference type="Proteomes" id="UP000310673">
    <property type="component" value="Chromosome"/>
</dbReference>
<keyword evidence="3 5" id="KW-1133">Transmembrane helix</keyword>
<evidence type="ECO:0000256" key="3">
    <source>
        <dbReference type="ARBA" id="ARBA00022989"/>
    </source>
</evidence>
<evidence type="ECO:0000256" key="2">
    <source>
        <dbReference type="ARBA" id="ARBA00022692"/>
    </source>
</evidence>
<dbReference type="KEGG" id="lft:FG051_08445"/>
<evidence type="ECO:0008006" key="8">
    <source>
        <dbReference type="Google" id="ProtNLM"/>
    </source>
</evidence>
<evidence type="ECO:0000256" key="4">
    <source>
        <dbReference type="ARBA" id="ARBA00023136"/>
    </source>
</evidence>
<organism evidence="6 7">
    <name type="scientific">Companilactobacillus futsaii</name>
    <dbReference type="NCBI Taxonomy" id="938155"/>
    <lineage>
        <taxon>Bacteria</taxon>
        <taxon>Bacillati</taxon>
        <taxon>Bacillota</taxon>
        <taxon>Bacilli</taxon>
        <taxon>Lactobacillales</taxon>
        <taxon>Lactobacillaceae</taxon>
        <taxon>Companilactobacillus</taxon>
    </lineage>
</organism>
<feature type="transmembrane region" description="Helical" evidence="5">
    <location>
        <begin position="66"/>
        <end position="84"/>
    </location>
</feature>
<gene>
    <name evidence="6" type="ORF">FG051_08445</name>
</gene>
<feature type="transmembrane region" description="Helical" evidence="5">
    <location>
        <begin position="137"/>
        <end position="163"/>
    </location>
</feature>
<protein>
    <recommendedName>
        <fullName evidence="8">Energy-coupling factor transporter transmembrane protein EcfT</fullName>
    </recommendedName>
</protein>
<evidence type="ECO:0000313" key="6">
    <source>
        <dbReference type="EMBL" id="QCX25141.1"/>
    </source>
</evidence>
<feature type="transmembrane region" description="Helical" evidence="5">
    <location>
        <begin position="233"/>
        <end position="251"/>
    </location>
</feature>
<dbReference type="CDD" id="cd16914">
    <property type="entry name" value="EcfT"/>
    <property type="match status" value="1"/>
</dbReference>